<accession>A0A6J8D589</accession>
<keyword evidence="1" id="KW-0472">Membrane</keyword>
<gene>
    <name evidence="2" type="ORF">MCOR_37744</name>
</gene>
<sequence length="352" mass="40353">MALQELRTFWMLLLTNFRLLFLMMVFTSYFVAIDGIQEMRYTTAMIPNNSTKYTSGVLQSTEEYRTELAIGDRSSIQDAALQNSSYMSPDNIFRLRGSPETNRVLNTGNQSELHQLFPIVTFDEQKRDISNRFDQSTDTTATDIFQQYSSSNPKTDIEELVSLDLCRQYSSCERVSNLTFKFCQCDALCVIYNDCCYNADIPDNSTVSSDLQFDCISPIMFSLEAAYNGYQVVKTCPKNLKNTEIDIKCQSDDIFLFGPWVITNSNIMFKNRFCAKCNNANVYKPFDVKLSYQKSNVTISKNSNPTIVLAAMKDLYEYSAKNNFVVEFIPPVAKIYVNVFCTMIREMKAKFV</sequence>
<evidence type="ECO:0000313" key="2">
    <source>
        <dbReference type="EMBL" id="CAC5403893.1"/>
    </source>
</evidence>
<name>A0A6J8D589_MYTCO</name>
<feature type="transmembrane region" description="Helical" evidence="1">
    <location>
        <begin position="12"/>
        <end position="32"/>
    </location>
</feature>
<dbReference type="PANTHER" id="PTHR45902:SF1">
    <property type="entry name" value="LATROPHILIN RECEPTOR-LIKE PROTEIN A"/>
    <property type="match status" value="1"/>
</dbReference>
<proteinExistence type="predicted"/>
<dbReference type="AlphaFoldDB" id="A0A6J8D589"/>
<reference evidence="2 3" key="1">
    <citation type="submission" date="2020-06" db="EMBL/GenBank/DDBJ databases">
        <authorList>
            <person name="Li R."/>
            <person name="Bekaert M."/>
        </authorList>
    </citation>
    <scope>NUCLEOTIDE SEQUENCE [LARGE SCALE GENOMIC DNA]</scope>
    <source>
        <strain evidence="3">wild</strain>
    </source>
</reference>
<evidence type="ECO:0008006" key="4">
    <source>
        <dbReference type="Google" id="ProtNLM"/>
    </source>
</evidence>
<evidence type="ECO:0000256" key="1">
    <source>
        <dbReference type="SAM" id="Phobius"/>
    </source>
</evidence>
<dbReference type="InterPro" id="IPR053231">
    <property type="entry name" value="GPCR_LN-TM7"/>
</dbReference>
<dbReference type="PANTHER" id="PTHR45902">
    <property type="entry name" value="LATROPHILIN RECEPTOR-LIKE PROTEIN A"/>
    <property type="match status" value="1"/>
</dbReference>
<keyword evidence="3" id="KW-1185">Reference proteome</keyword>
<protein>
    <recommendedName>
        <fullName evidence="4">SMB domain-containing protein</fullName>
    </recommendedName>
</protein>
<dbReference type="Proteomes" id="UP000507470">
    <property type="component" value="Unassembled WGS sequence"/>
</dbReference>
<dbReference type="OrthoDB" id="6120144at2759"/>
<dbReference type="EMBL" id="CACVKT020006875">
    <property type="protein sequence ID" value="CAC5403893.1"/>
    <property type="molecule type" value="Genomic_DNA"/>
</dbReference>
<evidence type="ECO:0000313" key="3">
    <source>
        <dbReference type="Proteomes" id="UP000507470"/>
    </source>
</evidence>
<keyword evidence="1" id="KW-1133">Transmembrane helix</keyword>
<organism evidence="2 3">
    <name type="scientific">Mytilus coruscus</name>
    <name type="common">Sea mussel</name>
    <dbReference type="NCBI Taxonomy" id="42192"/>
    <lineage>
        <taxon>Eukaryota</taxon>
        <taxon>Metazoa</taxon>
        <taxon>Spiralia</taxon>
        <taxon>Lophotrochozoa</taxon>
        <taxon>Mollusca</taxon>
        <taxon>Bivalvia</taxon>
        <taxon>Autobranchia</taxon>
        <taxon>Pteriomorphia</taxon>
        <taxon>Mytilida</taxon>
        <taxon>Mytiloidea</taxon>
        <taxon>Mytilidae</taxon>
        <taxon>Mytilinae</taxon>
        <taxon>Mytilus</taxon>
    </lineage>
</organism>
<keyword evidence="1" id="KW-0812">Transmembrane</keyword>